<dbReference type="RefSeq" id="WP_073051547.1">
    <property type="nucleotide sequence ID" value="NZ_FQUP01000001.1"/>
</dbReference>
<evidence type="ECO:0000313" key="2">
    <source>
        <dbReference type="EMBL" id="SHE77165.1"/>
    </source>
</evidence>
<dbReference type="STRING" id="1122133.SAMN02745157_0902"/>
<accession>A0A1M4W7N2</accession>
<reference evidence="2 3" key="1">
    <citation type="submission" date="2016-11" db="EMBL/GenBank/DDBJ databases">
        <authorList>
            <person name="Jaros S."/>
            <person name="Januszkiewicz K."/>
            <person name="Wedrychowicz H."/>
        </authorList>
    </citation>
    <scope>NUCLEOTIDE SEQUENCE [LARGE SCALE GENOMIC DNA]</scope>
    <source>
        <strain evidence="2 3">DSM 19436</strain>
    </source>
</reference>
<dbReference type="GO" id="GO:0003677">
    <property type="term" value="F:DNA binding"/>
    <property type="evidence" value="ECO:0007669"/>
    <property type="project" value="UniProtKB-KW"/>
</dbReference>
<dbReference type="GO" id="GO:0046872">
    <property type="term" value="F:metal ion binding"/>
    <property type="evidence" value="ECO:0007669"/>
    <property type="project" value="InterPro"/>
</dbReference>
<dbReference type="Proteomes" id="UP000184485">
    <property type="component" value="Unassembled WGS sequence"/>
</dbReference>
<organism evidence="2 3">
    <name type="scientific">Kaistia soli DSM 19436</name>
    <dbReference type="NCBI Taxonomy" id="1122133"/>
    <lineage>
        <taxon>Bacteria</taxon>
        <taxon>Pseudomonadati</taxon>
        <taxon>Pseudomonadota</taxon>
        <taxon>Alphaproteobacteria</taxon>
        <taxon>Hyphomicrobiales</taxon>
        <taxon>Kaistiaceae</taxon>
        <taxon>Kaistia</taxon>
    </lineage>
</organism>
<keyword evidence="3" id="KW-1185">Reference proteome</keyword>
<comment type="similarity">
    <text evidence="1">Belongs to the FrmR/RcnR family.</text>
</comment>
<dbReference type="CDD" id="cd10153">
    <property type="entry name" value="RcnR-FrmR-like_DUF156"/>
    <property type="match status" value="1"/>
</dbReference>
<dbReference type="Pfam" id="PF02583">
    <property type="entry name" value="Trns_repr_metal"/>
    <property type="match status" value="1"/>
</dbReference>
<sequence length="91" mass="9579">MSHLSSNKDPLLARIRRIAGQIAAVERAVAGDAGCAAVLHQVAGVRGAVDGLMDELIADHIREHVAKPGLDDAARTAGADELITVIRRHAR</sequence>
<dbReference type="Gene3D" id="1.20.58.1000">
    <property type="entry name" value="Metal-sensitive repressor, helix protomer"/>
    <property type="match status" value="1"/>
</dbReference>
<keyword evidence="2" id="KW-0238">DNA-binding</keyword>
<proteinExistence type="inferred from homology"/>
<dbReference type="PANTHER" id="PTHR33677:SF5">
    <property type="entry name" value="TRANSCRIPTIONAL REPRESSOR FRMR"/>
    <property type="match status" value="1"/>
</dbReference>
<gene>
    <name evidence="2" type="ORF">SAMN02745157_0902</name>
</gene>
<dbReference type="EMBL" id="FQUP01000001">
    <property type="protein sequence ID" value="SHE77165.1"/>
    <property type="molecule type" value="Genomic_DNA"/>
</dbReference>
<dbReference type="GO" id="GO:0045892">
    <property type="term" value="P:negative regulation of DNA-templated transcription"/>
    <property type="evidence" value="ECO:0007669"/>
    <property type="project" value="UniProtKB-ARBA"/>
</dbReference>
<evidence type="ECO:0000256" key="1">
    <source>
        <dbReference type="ARBA" id="ARBA00005260"/>
    </source>
</evidence>
<dbReference type="OrthoDB" id="9806052at2"/>
<protein>
    <submittedName>
        <fullName evidence="2">DNA-binding transcriptional regulator, FrmR family</fullName>
    </submittedName>
</protein>
<name>A0A1M4W7N2_9HYPH</name>
<dbReference type="AlphaFoldDB" id="A0A1M4W7N2"/>
<dbReference type="PANTHER" id="PTHR33677">
    <property type="entry name" value="TRANSCRIPTIONAL REPRESSOR FRMR-RELATED"/>
    <property type="match status" value="1"/>
</dbReference>
<evidence type="ECO:0000313" key="3">
    <source>
        <dbReference type="Proteomes" id="UP000184485"/>
    </source>
</evidence>
<dbReference type="InterPro" id="IPR038390">
    <property type="entry name" value="Metal_Tscrpt_repr_sf"/>
</dbReference>
<dbReference type="InterPro" id="IPR003735">
    <property type="entry name" value="Metal_Tscrpt_repr"/>
</dbReference>